<keyword evidence="3 9" id="KW-0436">Ligase</keyword>
<evidence type="ECO:0000256" key="3">
    <source>
        <dbReference type="ARBA" id="ARBA00022598"/>
    </source>
</evidence>
<keyword evidence="2 9" id="KW-0963">Cytoplasm</keyword>
<comment type="subcellular location">
    <subcellularLocation>
        <location evidence="9">Cytoplasm</location>
    </subcellularLocation>
</comment>
<dbReference type="CDD" id="cd00812">
    <property type="entry name" value="LeuRS_core"/>
    <property type="match status" value="1"/>
</dbReference>
<dbReference type="CDD" id="cd07958">
    <property type="entry name" value="Anticodon_Ia_Leu_BEm"/>
    <property type="match status" value="1"/>
</dbReference>
<dbReference type="InterPro" id="IPR009008">
    <property type="entry name" value="Val/Leu/Ile-tRNA-synth_edit"/>
</dbReference>
<keyword evidence="6 9" id="KW-0648">Protein biosynthesis</keyword>
<organism evidence="16 17">
    <name type="scientific">Candidatus Nealsonbacteria bacterium CG23_combo_of_CG06-09_8_20_14_all_36_12</name>
    <dbReference type="NCBI Taxonomy" id="1974718"/>
    <lineage>
        <taxon>Bacteria</taxon>
        <taxon>Candidatus Nealsoniibacteriota</taxon>
    </lineage>
</organism>
<comment type="similarity">
    <text evidence="1 9 10">Belongs to the class-I aminoacyl-tRNA synthetase family.</text>
</comment>
<dbReference type="AlphaFoldDB" id="A0A2G9Z2I0"/>
<protein>
    <recommendedName>
        <fullName evidence="9">Leucine--tRNA ligase</fullName>
        <ecNumber evidence="9">6.1.1.4</ecNumber>
    </recommendedName>
    <alternativeName>
        <fullName evidence="9">Leucyl-tRNA synthetase</fullName>
        <shortName evidence="9">LeuRS</shortName>
    </alternativeName>
</protein>
<dbReference type="Proteomes" id="UP000228681">
    <property type="component" value="Unassembled WGS sequence"/>
</dbReference>
<dbReference type="PANTHER" id="PTHR43740">
    <property type="entry name" value="LEUCYL-TRNA SYNTHETASE"/>
    <property type="match status" value="1"/>
</dbReference>
<dbReference type="FunFam" id="3.40.50.620:FF:000003">
    <property type="entry name" value="Leucine--tRNA ligase"/>
    <property type="match status" value="1"/>
</dbReference>
<dbReference type="HAMAP" id="MF_00049_B">
    <property type="entry name" value="Leu_tRNA_synth_B"/>
    <property type="match status" value="1"/>
</dbReference>
<dbReference type="FunFam" id="3.40.50.620:FF:000056">
    <property type="entry name" value="Leucine--tRNA ligase"/>
    <property type="match status" value="1"/>
</dbReference>
<feature type="binding site" evidence="9">
    <location>
        <position position="587"/>
    </location>
    <ligand>
        <name>ATP</name>
        <dbReference type="ChEBI" id="CHEBI:30616"/>
    </ligand>
</feature>
<evidence type="ECO:0000256" key="9">
    <source>
        <dbReference type="HAMAP-Rule" id="MF_00049"/>
    </source>
</evidence>
<evidence type="ECO:0000259" key="12">
    <source>
        <dbReference type="Pfam" id="PF00133"/>
    </source>
</evidence>
<dbReference type="Gene3D" id="3.10.20.590">
    <property type="match status" value="1"/>
</dbReference>
<dbReference type="GO" id="GO:0005829">
    <property type="term" value="C:cytosol"/>
    <property type="evidence" value="ECO:0007669"/>
    <property type="project" value="TreeGrafter"/>
</dbReference>
<dbReference type="InterPro" id="IPR025709">
    <property type="entry name" value="Leu_tRNA-synth_edit"/>
</dbReference>
<feature type="short sequence motif" description="'KMSKS' region" evidence="9">
    <location>
        <begin position="584"/>
        <end position="588"/>
    </location>
</feature>
<evidence type="ECO:0000256" key="2">
    <source>
        <dbReference type="ARBA" id="ARBA00022490"/>
    </source>
</evidence>
<evidence type="ECO:0000256" key="7">
    <source>
        <dbReference type="ARBA" id="ARBA00023146"/>
    </source>
</evidence>
<gene>
    <name evidence="9" type="primary">leuS</name>
    <name evidence="16" type="ORF">COX34_01635</name>
</gene>
<dbReference type="Gene3D" id="1.10.730.10">
    <property type="entry name" value="Isoleucyl-tRNA Synthetase, Domain 1"/>
    <property type="match status" value="1"/>
</dbReference>
<dbReference type="InterPro" id="IPR013155">
    <property type="entry name" value="M/V/L/I-tRNA-synth_anticd-bd"/>
</dbReference>
<dbReference type="GO" id="GO:0004823">
    <property type="term" value="F:leucine-tRNA ligase activity"/>
    <property type="evidence" value="ECO:0007669"/>
    <property type="project" value="UniProtKB-UniRule"/>
</dbReference>
<evidence type="ECO:0000259" key="15">
    <source>
        <dbReference type="Pfam" id="PF13603"/>
    </source>
</evidence>
<dbReference type="EMBL" id="PCRS01000026">
    <property type="protein sequence ID" value="PIP24911.1"/>
    <property type="molecule type" value="Genomic_DNA"/>
</dbReference>
<dbReference type="SUPFAM" id="SSF52374">
    <property type="entry name" value="Nucleotidylyl transferase"/>
    <property type="match status" value="1"/>
</dbReference>
<dbReference type="GO" id="GO:0005524">
    <property type="term" value="F:ATP binding"/>
    <property type="evidence" value="ECO:0007669"/>
    <property type="project" value="UniProtKB-UniRule"/>
</dbReference>
<dbReference type="PRINTS" id="PR00985">
    <property type="entry name" value="TRNASYNTHLEU"/>
</dbReference>
<dbReference type="PANTHER" id="PTHR43740:SF2">
    <property type="entry name" value="LEUCINE--TRNA LIGASE, MITOCHONDRIAL"/>
    <property type="match status" value="1"/>
</dbReference>
<feature type="domain" description="Aminoacyl-tRNA synthetase class Ia" evidence="12">
    <location>
        <begin position="419"/>
        <end position="610"/>
    </location>
</feature>
<dbReference type="Gene3D" id="3.40.50.620">
    <property type="entry name" value="HUPs"/>
    <property type="match status" value="2"/>
</dbReference>
<dbReference type="InterPro" id="IPR015413">
    <property type="entry name" value="Methionyl/Leucyl_tRNA_Synth"/>
</dbReference>
<comment type="caution">
    <text evidence="16">The sequence shown here is derived from an EMBL/GenBank/DDBJ whole genome shotgun (WGS) entry which is preliminary data.</text>
</comment>
<accession>A0A2G9Z2I0</accession>
<dbReference type="Pfam" id="PF08264">
    <property type="entry name" value="Anticodon_1"/>
    <property type="match status" value="1"/>
</dbReference>
<dbReference type="GO" id="GO:0006429">
    <property type="term" value="P:leucyl-tRNA aminoacylation"/>
    <property type="evidence" value="ECO:0007669"/>
    <property type="project" value="UniProtKB-UniRule"/>
</dbReference>
<evidence type="ECO:0000259" key="14">
    <source>
        <dbReference type="Pfam" id="PF09334"/>
    </source>
</evidence>
<sequence>MTYNPNEIEPKWQQHWEQHGFYRAEDFSKKPKFYVLIEFPYLSGEGLHVGHCRSYSALDAVARKKRMEGYNVLYPIGWDAFGLPAENYAIRTGVHPRQVTDENIKTFKKQLKSLGLSFDWSREIDTSDPNYYKWTQWIFLQLFKKNLAYRAKIPINWCPSCKIGLAHEEVIDGKCERCGAEVEQREIKQWLLRLTKYADRLIEDLKQVDYLEKIKTQQINWIGKSYGTEIDFGVVDFLDTIKVFTTRVDTIFGVTAIVLAPEHPLVEKLVIKNYEEKVEEYIRESKKKSEFERTKIEKEKTGVFTGAYCVNPVNSEKVPIWIGDYVVATYGGGAVMVVPAHDKRDYDFAVKYNLPVRQVISPINADKDADLRGLKEAFVDYGVLINSGQFNGLSSQEAMRKITEWLEKKKLGRKTIQYKLRDWVFSRQHYWGEPIPIIHCQSCGTVPVPEKDLPVELPYVERYQPTGTGESPLADISDWVNVACPSCGGAARRETDTMPNWAGSNWYYMRYCDPNNDEALADKKKLKYWMPVDWYNGGFEHTTLHLLYSRFWYKFLYDIGVAPNPEPYKKRTSHGIVLAEDGRKMSKSFGNVVNPDDIVKTYGADTLRIYEMFMGPFDQGISWNTQGVKGVFRFLERVWRLNSKIKSQKSKLQLKNQKLERLIHKTIKKIDEDLENTKFNTAVSALMILVNEMEKEQAIPITYYQSLLILLSPFAPHITEELWHQLGHEDSIHNQVWPKYDSKLVKEETITLIVQINGKVRDKIEVEADISEEKAKKLTLEREKVKKWIEGKETKKIVFVPGKLINIVV</sequence>
<keyword evidence="7 9" id="KW-0030">Aminoacyl-tRNA synthetase</keyword>
<evidence type="ECO:0000256" key="1">
    <source>
        <dbReference type="ARBA" id="ARBA00005594"/>
    </source>
</evidence>
<evidence type="ECO:0000256" key="6">
    <source>
        <dbReference type="ARBA" id="ARBA00022917"/>
    </source>
</evidence>
<name>A0A2G9Z2I0_9BACT</name>
<feature type="domain" description="Methionyl/Valyl/Leucyl/Isoleucyl-tRNA synthetase anticodon-binding" evidence="13">
    <location>
        <begin position="658"/>
        <end position="773"/>
    </location>
</feature>
<feature type="coiled-coil region" evidence="11">
    <location>
        <begin position="642"/>
        <end position="669"/>
    </location>
</feature>
<keyword evidence="5 9" id="KW-0067">ATP-binding</keyword>
<feature type="domain" description="Leucyl-tRNA synthetase editing" evidence="15">
    <location>
        <begin position="220"/>
        <end position="407"/>
    </location>
</feature>
<evidence type="ECO:0000256" key="8">
    <source>
        <dbReference type="ARBA" id="ARBA00047469"/>
    </source>
</evidence>
<keyword evidence="11" id="KW-0175">Coiled coil</keyword>
<evidence type="ECO:0000256" key="4">
    <source>
        <dbReference type="ARBA" id="ARBA00022741"/>
    </source>
</evidence>
<feature type="domain" description="Methionyl/Leucyl tRNA synthetase" evidence="14">
    <location>
        <begin position="35"/>
        <end position="182"/>
    </location>
</feature>
<dbReference type="InterPro" id="IPR002302">
    <property type="entry name" value="Leu-tRNA-ligase"/>
</dbReference>
<dbReference type="SUPFAM" id="SSF47323">
    <property type="entry name" value="Anticodon-binding domain of a subclass of class I aminoacyl-tRNA synthetases"/>
    <property type="match status" value="1"/>
</dbReference>
<dbReference type="NCBIfam" id="TIGR00396">
    <property type="entry name" value="leuS_bact"/>
    <property type="match status" value="1"/>
</dbReference>
<evidence type="ECO:0000259" key="13">
    <source>
        <dbReference type="Pfam" id="PF08264"/>
    </source>
</evidence>
<comment type="catalytic activity">
    <reaction evidence="8 9">
        <text>tRNA(Leu) + L-leucine + ATP = L-leucyl-tRNA(Leu) + AMP + diphosphate</text>
        <dbReference type="Rhea" id="RHEA:11688"/>
        <dbReference type="Rhea" id="RHEA-COMP:9613"/>
        <dbReference type="Rhea" id="RHEA-COMP:9622"/>
        <dbReference type="ChEBI" id="CHEBI:30616"/>
        <dbReference type="ChEBI" id="CHEBI:33019"/>
        <dbReference type="ChEBI" id="CHEBI:57427"/>
        <dbReference type="ChEBI" id="CHEBI:78442"/>
        <dbReference type="ChEBI" id="CHEBI:78494"/>
        <dbReference type="ChEBI" id="CHEBI:456215"/>
        <dbReference type="EC" id="6.1.1.4"/>
    </reaction>
</comment>
<dbReference type="InterPro" id="IPR002300">
    <property type="entry name" value="aa-tRNA-synth_Ia"/>
</dbReference>
<dbReference type="Pfam" id="PF00133">
    <property type="entry name" value="tRNA-synt_1"/>
    <property type="match status" value="1"/>
</dbReference>
<evidence type="ECO:0000256" key="10">
    <source>
        <dbReference type="RuleBase" id="RU363039"/>
    </source>
</evidence>
<proteinExistence type="inferred from homology"/>
<dbReference type="GO" id="GO:0002161">
    <property type="term" value="F:aminoacyl-tRNA deacylase activity"/>
    <property type="evidence" value="ECO:0007669"/>
    <property type="project" value="InterPro"/>
</dbReference>
<dbReference type="Pfam" id="PF13603">
    <property type="entry name" value="tRNA-synt_1_2"/>
    <property type="match status" value="1"/>
</dbReference>
<evidence type="ECO:0000256" key="5">
    <source>
        <dbReference type="ARBA" id="ARBA00022840"/>
    </source>
</evidence>
<evidence type="ECO:0000256" key="11">
    <source>
        <dbReference type="SAM" id="Coils"/>
    </source>
</evidence>
<dbReference type="SUPFAM" id="SSF50677">
    <property type="entry name" value="ValRS/IleRS/LeuRS editing domain"/>
    <property type="match status" value="1"/>
</dbReference>
<dbReference type="FunFam" id="3.10.20.590:FF:000001">
    <property type="entry name" value="Leucine--tRNA ligase"/>
    <property type="match status" value="1"/>
</dbReference>
<dbReference type="InterPro" id="IPR009080">
    <property type="entry name" value="tRNAsynth_Ia_anticodon-bd"/>
</dbReference>
<evidence type="ECO:0000313" key="16">
    <source>
        <dbReference type="EMBL" id="PIP24911.1"/>
    </source>
</evidence>
<evidence type="ECO:0000313" key="17">
    <source>
        <dbReference type="Proteomes" id="UP000228681"/>
    </source>
</evidence>
<dbReference type="FunFam" id="1.10.730.10:FF:000011">
    <property type="entry name" value="Leucine--tRNA ligase chloroplastic/mitochondrial"/>
    <property type="match status" value="1"/>
</dbReference>
<keyword evidence="4 9" id="KW-0547">Nucleotide-binding</keyword>
<dbReference type="Pfam" id="PF09334">
    <property type="entry name" value="tRNA-synt_1g"/>
    <property type="match status" value="1"/>
</dbReference>
<dbReference type="EC" id="6.1.1.4" evidence="9"/>
<comment type="caution">
    <text evidence="9">Lacks conserved residue(s) required for the propagation of feature annotation.</text>
</comment>
<reference evidence="16 17" key="1">
    <citation type="submission" date="2017-09" db="EMBL/GenBank/DDBJ databases">
        <title>Depth-based differentiation of microbial function through sediment-hosted aquifers and enrichment of novel symbionts in the deep terrestrial subsurface.</title>
        <authorList>
            <person name="Probst A.J."/>
            <person name="Ladd B."/>
            <person name="Jarett J.K."/>
            <person name="Geller-Mcgrath D.E."/>
            <person name="Sieber C.M."/>
            <person name="Emerson J.B."/>
            <person name="Anantharaman K."/>
            <person name="Thomas B.C."/>
            <person name="Malmstrom R."/>
            <person name="Stieglmeier M."/>
            <person name="Klingl A."/>
            <person name="Woyke T."/>
            <person name="Ryan C.M."/>
            <person name="Banfield J.F."/>
        </authorList>
    </citation>
    <scope>NUCLEOTIDE SEQUENCE [LARGE SCALE GENOMIC DNA]</scope>
    <source>
        <strain evidence="16">CG23_combo_of_CG06-09_8_20_14_all_36_12</strain>
    </source>
</reference>
<dbReference type="InterPro" id="IPR014729">
    <property type="entry name" value="Rossmann-like_a/b/a_fold"/>
</dbReference>